<dbReference type="Gene3D" id="1.10.1040.10">
    <property type="entry name" value="N-(1-d-carboxylethyl)-l-norvaline Dehydrogenase, domain 2"/>
    <property type="match status" value="1"/>
</dbReference>
<protein>
    <recommendedName>
        <fullName evidence="2">3-hydroxyacyl-CoA dehydrogenase C-terminal domain-containing protein</fullName>
    </recommendedName>
</protein>
<dbReference type="PANTHER" id="PTHR43561">
    <property type="match status" value="1"/>
</dbReference>
<accession>A0A653CZL4</accession>
<dbReference type="Pfam" id="PF00725">
    <property type="entry name" value="3HCDH"/>
    <property type="match status" value="1"/>
</dbReference>
<evidence type="ECO:0000313" key="3">
    <source>
        <dbReference type="EMBL" id="VEN53163.1"/>
    </source>
</evidence>
<evidence type="ECO:0000256" key="1">
    <source>
        <dbReference type="ARBA" id="ARBA00023027"/>
    </source>
</evidence>
<dbReference type="Proteomes" id="UP000410492">
    <property type="component" value="Unassembled WGS sequence"/>
</dbReference>
<feature type="domain" description="3-hydroxyacyl-CoA dehydrogenase C-terminal" evidence="2">
    <location>
        <begin position="43"/>
        <end position="137"/>
    </location>
</feature>
<dbReference type="SUPFAM" id="SSF48179">
    <property type="entry name" value="6-phosphogluconate dehydrogenase C-terminal domain-like"/>
    <property type="match status" value="1"/>
</dbReference>
<dbReference type="PANTHER" id="PTHR43561:SF3">
    <property type="entry name" value="HYDROXYACYL-COENZYME A DEHYDROGENASE, MITOCHONDRIAL"/>
    <property type="match status" value="1"/>
</dbReference>
<proteinExistence type="predicted"/>
<dbReference type="GO" id="GO:0005739">
    <property type="term" value="C:mitochondrion"/>
    <property type="evidence" value="ECO:0007669"/>
    <property type="project" value="TreeGrafter"/>
</dbReference>
<evidence type="ECO:0000313" key="4">
    <source>
        <dbReference type="Proteomes" id="UP000410492"/>
    </source>
</evidence>
<evidence type="ECO:0000259" key="2">
    <source>
        <dbReference type="Pfam" id="PF00725"/>
    </source>
</evidence>
<dbReference type="InterPro" id="IPR006108">
    <property type="entry name" value="3HC_DH_C"/>
</dbReference>
<keyword evidence="1" id="KW-0520">NAD</keyword>
<name>A0A653CZL4_CALMS</name>
<organism evidence="3 4">
    <name type="scientific">Callosobruchus maculatus</name>
    <name type="common">Southern cowpea weevil</name>
    <name type="synonym">Pulse bruchid</name>
    <dbReference type="NCBI Taxonomy" id="64391"/>
    <lineage>
        <taxon>Eukaryota</taxon>
        <taxon>Metazoa</taxon>
        <taxon>Ecdysozoa</taxon>
        <taxon>Arthropoda</taxon>
        <taxon>Hexapoda</taxon>
        <taxon>Insecta</taxon>
        <taxon>Pterygota</taxon>
        <taxon>Neoptera</taxon>
        <taxon>Endopterygota</taxon>
        <taxon>Coleoptera</taxon>
        <taxon>Polyphaga</taxon>
        <taxon>Cucujiformia</taxon>
        <taxon>Chrysomeloidea</taxon>
        <taxon>Chrysomelidae</taxon>
        <taxon>Bruchinae</taxon>
        <taxon>Bruchini</taxon>
        <taxon>Callosobruchus</taxon>
    </lineage>
</organism>
<dbReference type="InterPro" id="IPR013328">
    <property type="entry name" value="6PGD_dom2"/>
</dbReference>
<dbReference type="OrthoDB" id="5958943at2759"/>
<dbReference type="GO" id="GO:0003857">
    <property type="term" value="F:(3S)-3-hydroxyacyl-CoA dehydrogenase (NAD+) activity"/>
    <property type="evidence" value="ECO:0007669"/>
    <property type="project" value="TreeGrafter"/>
</dbReference>
<reference evidence="3 4" key="1">
    <citation type="submission" date="2019-01" db="EMBL/GenBank/DDBJ databases">
        <authorList>
            <person name="Sayadi A."/>
        </authorList>
    </citation>
    <scope>NUCLEOTIDE SEQUENCE [LARGE SCALE GENOMIC DNA]</scope>
</reference>
<gene>
    <name evidence="3" type="ORF">CALMAC_LOCUS13057</name>
</gene>
<dbReference type="EMBL" id="CAACVG010009400">
    <property type="protein sequence ID" value="VEN53163.1"/>
    <property type="molecule type" value="Genomic_DNA"/>
</dbReference>
<sequence length="139" mass="15689">MKLLEVIRTPETSHDTYTAMMEWGKSIGKYASNFQKFHSVFVSFKLFVTVCILQARVTFSGDASARDIDTAMKLGAGHPMGPIELADYVGHDTNLHILEGWHKKYPDNPLFVPCDSERELVRQGKLGVKAGEGYYKYNK</sequence>
<keyword evidence="4" id="KW-1185">Reference proteome</keyword>
<dbReference type="InterPro" id="IPR052242">
    <property type="entry name" value="Mito_3-hydroxyacyl-CoA_DH"/>
</dbReference>
<dbReference type="InterPro" id="IPR008927">
    <property type="entry name" value="6-PGluconate_DH-like_C_sf"/>
</dbReference>
<dbReference type="GO" id="GO:0006635">
    <property type="term" value="P:fatty acid beta-oxidation"/>
    <property type="evidence" value="ECO:0007669"/>
    <property type="project" value="TreeGrafter"/>
</dbReference>
<dbReference type="AlphaFoldDB" id="A0A653CZL4"/>